<organism evidence="8 9">
    <name type="scientific">Torque teno midi virus 8</name>
    <dbReference type="NCBI Taxonomy" id="2065049"/>
    <lineage>
        <taxon>Viruses</taxon>
        <taxon>Monodnaviria</taxon>
        <taxon>Shotokuvirae</taxon>
        <taxon>Commensaviricota</taxon>
        <taxon>Cardeaviricetes</taxon>
        <taxon>Sanitavirales</taxon>
        <taxon>Anelloviridae</taxon>
        <taxon>Gammatorquevirus</taxon>
        <taxon>Gammatorquevirus homidi8</taxon>
    </lineage>
</organism>
<evidence type="ECO:0000256" key="6">
    <source>
        <dbReference type="RuleBase" id="RU361230"/>
    </source>
</evidence>
<proteinExistence type="inferred from homology"/>
<evidence type="ECO:0000313" key="9">
    <source>
        <dbReference type="Proteomes" id="UP000179300"/>
    </source>
</evidence>
<accession>A7VLY0</accession>
<feature type="region of interest" description="Disordered" evidence="7">
    <location>
        <begin position="575"/>
        <end position="598"/>
    </location>
</feature>
<dbReference type="KEGG" id="vg:37616688"/>
<evidence type="ECO:0000256" key="2">
    <source>
        <dbReference type="ARBA" id="ARBA00006131"/>
    </source>
</evidence>
<evidence type="ECO:0000256" key="4">
    <source>
        <dbReference type="ARBA" id="ARBA00022561"/>
    </source>
</evidence>
<dbReference type="Proteomes" id="UP000179300">
    <property type="component" value="Segment"/>
</dbReference>
<dbReference type="Pfam" id="PF02956">
    <property type="entry name" value="TT_ORF1"/>
    <property type="match status" value="1"/>
</dbReference>
<dbReference type="GeneID" id="37616688"/>
<reference evidence="8 9" key="1">
    <citation type="journal article" date="2007" name="Arch. Virol.">
        <title>Analysis of the entire genomes of fifteen torque teno midi virus variants classifiable into a third group of genus Anellovirus.</title>
        <authorList>
            <person name="Ninomiya M."/>
            <person name="Takahashi M."/>
            <person name="Shimosegawa T."/>
            <person name="Okamoto H."/>
        </authorList>
    </citation>
    <scope>NUCLEOTIDE SEQUENCE [LARGE SCALE GENOMIC DNA]</scope>
    <source>
        <strain evidence="8">MDJN1</strain>
    </source>
</reference>
<keyword evidence="5 6" id="KW-0946">Virion</keyword>
<feature type="compositionally biased region" description="Basic and acidic residues" evidence="7">
    <location>
        <begin position="589"/>
        <end position="598"/>
    </location>
</feature>
<protein>
    <recommendedName>
        <fullName evidence="6">Capsid protein</fullName>
    </recommendedName>
</protein>
<dbReference type="InterPro" id="IPR004219">
    <property type="entry name" value="TTvirus_Unk"/>
</dbReference>
<keyword evidence="9" id="KW-1185">Reference proteome</keyword>
<dbReference type="RefSeq" id="YP_009505770.1">
    <property type="nucleotide sequence ID" value="NC_038355.1"/>
</dbReference>
<comment type="similarity">
    <text evidence="2 6">Belongs to the anelloviridae capsid protein family.</text>
</comment>
<keyword evidence="4 6" id="KW-0167">Capsid protein</keyword>
<sequence length="669" mass="79295">MPFWWARRKKPWYSNWNRYRRRYKRRRWPRRRRRRIPYGRRRRRRRRKRKVRRKRQRIIVKQWQPESIVKCEIKGLGCLVAGAQGRQPFCYTNSKYEYPQPKAPGGGGFGAELFTLQYLYDEWVARRNIWTKTNDYKDLVRFTGATFYLYKHPTTDFIFNYNNQPPFLLEKDFYNDLHPQMLLLAKHHRVIPSRQRKPLGKPYIKVKIKPPKQMLTEWFFQQDFATQGLFSIHAAAANMQWAYYNPDQQSRCLTLYSLNIKFFANTDWSATHTGTQMYFPYNAWPHTKGLTFWTIDSKGNKTPHSIKPQNYNQSVNYLQGFFSQYVLQAQKITDADDNVPAKYEQYSAAMSTLLIAAFRYNPEEDTGQGNVVWLTSTLSNTHWERPQLSDLVIVGKPLWLSFYGFESFIQKTKHDKGWLLSGFYVCKCPYLKTLSATTQTTFAFIDLDFIQGKLPYGETITSQKKALWYPNVENQVNTVTNLVQCGPYIPKYAFRDESTWELTYKYIFYFKWGGPYVSDQPVQNPKTQGKYPVPDTVSQAIQISNPLKQTCKAMLRDWDYRRGIITTTALKRMSEHLQTDSSVQSDDSETPKKKEKTTAEIPYYQEKTEEMQSCLLSLFEESTCQEPENLQQLILHQQQQQQKLKSNILKLLMDLKHQQRILQHHTGIE</sequence>
<evidence type="ECO:0000313" key="8">
    <source>
        <dbReference type="EMBL" id="BAF76101.1"/>
    </source>
</evidence>
<dbReference type="GO" id="GO:0039615">
    <property type="term" value="C:T=1 icosahedral viral capsid"/>
    <property type="evidence" value="ECO:0007669"/>
    <property type="project" value="UniProtKB-UniRule"/>
</dbReference>
<evidence type="ECO:0000256" key="5">
    <source>
        <dbReference type="ARBA" id="ARBA00022844"/>
    </source>
</evidence>
<evidence type="ECO:0000256" key="1">
    <source>
        <dbReference type="ARBA" id="ARBA00004328"/>
    </source>
</evidence>
<evidence type="ECO:0000256" key="7">
    <source>
        <dbReference type="SAM" id="MobiDB-lite"/>
    </source>
</evidence>
<dbReference type="EMBL" id="AB303558">
    <property type="protein sequence ID" value="BAF76101.1"/>
    <property type="molecule type" value="Genomic_DNA"/>
</dbReference>
<evidence type="ECO:0000256" key="3">
    <source>
        <dbReference type="ARBA" id="ARBA00022431"/>
    </source>
</evidence>
<comment type="subcellular location">
    <subcellularLocation>
        <location evidence="1 6">Virion</location>
    </subcellularLocation>
</comment>
<name>A7VLY0_9VIRU</name>
<keyword evidence="3 6" id="KW-1140">T=1 icosahedral capsid protein</keyword>
<comment type="function">
    <text evidence="6">Self-assembles to form an icosahedral capsid.</text>
</comment>
<feature type="region of interest" description="Disordered" evidence="7">
    <location>
        <begin position="34"/>
        <end position="54"/>
    </location>
</feature>